<dbReference type="GO" id="GO:0000286">
    <property type="term" value="F:alanine dehydrogenase activity"/>
    <property type="evidence" value="ECO:0007669"/>
    <property type="project" value="TreeGrafter"/>
</dbReference>
<evidence type="ECO:0000259" key="3">
    <source>
        <dbReference type="SMART" id="SM01003"/>
    </source>
</evidence>
<evidence type="ECO:0000259" key="2">
    <source>
        <dbReference type="SMART" id="SM01002"/>
    </source>
</evidence>
<dbReference type="AlphaFoldDB" id="A0A844G9L8"/>
<dbReference type="PANTHER" id="PTHR42795">
    <property type="entry name" value="ALANINE DEHYDROGENASE"/>
    <property type="match status" value="1"/>
</dbReference>
<dbReference type="EMBL" id="VUNS01000031">
    <property type="protein sequence ID" value="MST99221.1"/>
    <property type="molecule type" value="Genomic_DNA"/>
</dbReference>
<dbReference type="GO" id="GO:0005886">
    <property type="term" value="C:plasma membrane"/>
    <property type="evidence" value="ECO:0007669"/>
    <property type="project" value="TreeGrafter"/>
</dbReference>
<dbReference type="SUPFAM" id="SSF52283">
    <property type="entry name" value="Formate/glycerate dehydrogenase catalytic domain-like"/>
    <property type="match status" value="1"/>
</dbReference>
<protein>
    <submittedName>
        <fullName evidence="4">N(5)-(Carboxyethyl)ornithine synthase</fullName>
    </submittedName>
</protein>
<feature type="domain" description="Alanine dehydrogenase/pyridine nucleotide transhydrogenase N-terminal" evidence="3">
    <location>
        <begin position="63"/>
        <end position="178"/>
    </location>
</feature>
<dbReference type="Gene3D" id="3.40.50.720">
    <property type="entry name" value="NAD(P)-binding Rossmann-like Domain"/>
    <property type="match status" value="3"/>
</dbReference>
<comment type="caution">
    <text evidence="4">The sequence shown here is derived from an EMBL/GenBank/DDBJ whole genome shotgun (WGS) entry which is preliminary data.</text>
</comment>
<evidence type="ECO:0000313" key="4">
    <source>
        <dbReference type="EMBL" id="MST99221.1"/>
    </source>
</evidence>
<organism evidence="4 5">
    <name type="scientific">Victivallis lenta</name>
    <dbReference type="NCBI Taxonomy" id="2606640"/>
    <lineage>
        <taxon>Bacteria</taxon>
        <taxon>Pseudomonadati</taxon>
        <taxon>Lentisphaerota</taxon>
        <taxon>Lentisphaeria</taxon>
        <taxon>Victivallales</taxon>
        <taxon>Victivallaceae</taxon>
        <taxon>Victivallis</taxon>
    </lineage>
</organism>
<reference evidence="4 5" key="1">
    <citation type="submission" date="2019-08" db="EMBL/GenBank/DDBJ databases">
        <title>In-depth cultivation of the pig gut microbiome towards novel bacterial diversity and tailored functional studies.</title>
        <authorList>
            <person name="Wylensek D."/>
            <person name="Hitch T.C.A."/>
            <person name="Clavel T."/>
        </authorList>
    </citation>
    <scope>NUCLEOTIDE SEQUENCE [LARGE SCALE GENOMIC DNA]</scope>
    <source>
        <strain evidence="4 5">BBE-744-WT-12</strain>
    </source>
</reference>
<dbReference type="GO" id="GO:0006524">
    <property type="term" value="P:alanine catabolic process"/>
    <property type="evidence" value="ECO:0007669"/>
    <property type="project" value="TreeGrafter"/>
</dbReference>
<dbReference type="SMART" id="SM01002">
    <property type="entry name" value="AlaDh_PNT_C"/>
    <property type="match status" value="1"/>
</dbReference>
<feature type="domain" description="Alanine dehydrogenase/pyridine nucleotide transhydrogenase NAD(H)-binding" evidence="2">
    <location>
        <begin position="206"/>
        <end position="332"/>
    </location>
</feature>
<evidence type="ECO:0000313" key="5">
    <source>
        <dbReference type="Proteomes" id="UP000435649"/>
    </source>
</evidence>
<dbReference type="RefSeq" id="WP_154420385.1">
    <property type="nucleotide sequence ID" value="NZ_CALXOB010000043.1"/>
</dbReference>
<dbReference type="InterPro" id="IPR036291">
    <property type="entry name" value="NAD(P)-bd_dom_sf"/>
</dbReference>
<accession>A0A844G9L8</accession>
<dbReference type="SUPFAM" id="SSF51735">
    <property type="entry name" value="NAD(P)-binding Rossmann-fold domains"/>
    <property type="match status" value="1"/>
</dbReference>
<proteinExistence type="predicted"/>
<dbReference type="InterPro" id="IPR007886">
    <property type="entry name" value="AlaDH/PNT_N"/>
</dbReference>
<dbReference type="PANTHER" id="PTHR42795:SF1">
    <property type="entry name" value="ALANINE DEHYDROGENASE"/>
    <property type="match status" value="1"/>
</dbReference>
<dbReference type="Pfam" id="PF01262">
    <property type="entry name" value="AlaDh_PNT_C"/>
    <property type="match status" value="1"/>
</dbReference>
<evidence type="ECO:0000256" key="1">
    <source>
        <dbReference type="ARBA" id="ARBA00023002"/>
    </source>
</evidence>
<name>A0A844G9L8_9BACT</name>
<dbReference type="Proteomes" id="UP000435649">
    <property type="component" value="Unassembled WGS sequence"/>
</dbReference>
<dbReference type="InterPro" id="IPR007698">
    <property type="entry name" value="AlaDH/PNT_NAD(H)-bd"/>
</dbReference>
<dbReference type="Pfam" id="PF05222">
    <property type="entry name" value="AlaDh_PNT_N"/>
    <property type="match status" value="1"/>
</dbReference>
<keyword evidence="1" id="KW-0560">Oxidoreductase</keyword>
<sequence length="403" mass="46195">MQSTIFRFFKIALCKCVWNFIRLSSRRLCKTNGGIGIGIIFADKEFQALIFQRQKETKDMRLGLIRPDFPGERRVALLPQDMRTSENHLVIDEKFGDTLGIPPDEYRRRGAQIATRQEVFSSCDAIFSLKLIQPEDYRHLRKGQLIIGWTHPHEAPSAEFMQIAKELALTVVDIDNISPTVTFNGQTCKIPFIPRDFLWKNSFYAGVASVQHALLSWGKLPEPATRVAVLSSGNVAQGGYWAISKFTSDIRMFYRKTISEFLEELPSFDIVINGIETFPHSNHVISRDELKRAKPGCLFIDASADAGGTIEGTHYTSLLNPVYWENGHCFYEVPNSPSFYFQTVSSYLSPILSHYFFMPDVRRFLDLRDWYCRTSFKPMKIARHKMRRNSGRPVEILENVSLA</sequence>
<keyword evidence="5" id="KW-1185">Reference proteome</keyword>
<dbReference type="SMART" id="SM01003">
    <property type="entry name" value="AlaDh_PNT_N"/>
    <property type="match status" value="1"/>
</dbReference>
<gene>
    <name evidence="4" type="ORF">FYJ85_19520</name>
</gene>